<evidence type="ECO:0000256" key="7">
    <source>
        <dbReference type="ARBA" id="ARBA00022989"/>
    </source>
</evidence>
<feature type="transmembrane region" description="Helical" evidence="8">
    <location>
        <begin position="7"/>
        <end position="30"/>
    </location>
</feature>
<evidence type="ECO:0000313" key="11">
    <source>
        <dbReference type="Proteomes" id="UP000027661"/>
    </source>
</evidence>
<dbReference type="GO" id="GO:0005886">
    <property type="term" value="C:plasma membrane"/>
    <property type="evidence" value="ECO:0007669"/>
    <property type="project" value="TreeGrafter"/>
</dbReference>
<dbReference type="PATRIC" id="fig|1339352.3.peg.2238"/>
<evidence type="ECO:0000256" key="3">
    <source>
        <dbReference type="ARBA" id="ARBA00022553"/>
    </source>
</evidence>
<dbReference type="PROSITE" id="PS50109">
    <property type="entry name" value="HIS_KIN"/>
    <property type="match status" value="1"/>
</dbReference>
<comment type="catalytic activity">
    <reaction evidence="1">
        <text>ATP + protein L-histidine = ADP + protein N-phospho-L-histidine.</text>
        <dbReference type="EC" id="2.7.13.3"/>
    </reaction>
</comment>
<evidence type="ECO:0000259" key="9">
    <source>
        <dbReference type="PROSITE" id="PS50109"/>
    </source>
</evidence>
<dbReference type="CDD" id="cd00075">
    <property type="entry name" value="HATPase"/>
    <property type="match status" value="1"/>
</dbReference>
<dbReference type="AlphaFoldDB" id="A0A069SQN2"/>
<dbReference type="SMART" id="SM00387">
    <property type="entry name" value="HATPase_c"/>
    <property type="match status" value="1"/>
</dbReference>
<dbReference type="GeneID" id="5303947"/>
<protein>
    <recommendedName>
        <fullName evidence="2">histidine kinase</fullName>
        <ecNumber evidence="2">2.7.13.3</ecNumber>
    </recommendedName>
</protein>
<dbReference type="InterPro" id="IPR003594">
    <property type="entry name" value="HATPase_dom"/>
</dbReference>
<dbReference type="InterPro" id="IPR003661">
    <property type="entry name" value="HisK_dim/P_dom"/>
</dbReference>
<dbReference type="InterPro" id="IPR050428">
    <property type="entry name" value="TCS_sensor_his_kinase"/>
</dbReference>
<dbReference type="RefSeq" id="WP_005846805.1">
    <property type="nucleotide sequence ID" value="NZ_JNHM01000028.1"/>
</dbReference>
<dbReference type="GO" id="GO:0000155">
    <property type="term" value="F:phosphorelay sensor kinase activity"/>
    <property type="evidence" value="ECO:0007669"/>
    <property type="project" value="InterPro"/>
</dbReference>
<comment type="caution">
    <text evidence="10">The sequence shown here is derived from an EMBL/GenBank/DDBJ whole genome shotgun (WGS) entry which is preliminary data.</text>
</comment>
<dbReference type="PANTHER" id="PTHR45436:SF5">
    <property type="entry name" value="SENSOR HISTIDINE KINASE TRCS"/>
    <property type="match status" value="1"/>
</dbReference>
<evidence type="ECO:0000256" key="6">
    <source>
        <dbReference type="ARBA" id="ARBA00022777"/>
    </source>
</evidence>
<dbReference type="PANTHER" id="PTHR45436">
    <property type="entry name" value="SENSOR HISTIDINE KINASE YKOH"/>
    <property type="match status" value="1"/>
</dbReference>
<sequence>MKLIYYIIIRISLVLSVLLTGWAILFYFAVMDEVNDEVDDSLEDYSEIIIIRALAGEELPSKNTASNNQYFLREVTKEYAGSCDDIIYKDSMVYIPEKDETEPARILTTIFKDDGEKFFELTVATPSIEKEDLKDAMAGWIIFLYIALLLTIIVINVWVFYRNMRPLYVLLHWLDKYRIGKVNEPLQNNTRVSEFRKLNEAAVRYAERSEQMFEQQKQFIGNASHEMQTPLAICRNRLEMLMEDENLSESQLEELMKTHQTLEHITKLNKSLLLLSKIENGQFTDTVQVEVNKLLRQYLEDYKEVYQYREIITSIEEEGVFYLTINETLAVVLLTNLLKNAFVHNMDGGHIRIVITPHSVMFCNTGAAQPLDARRIFERFYQGKKKEGSTGLGLAIADTICKMQALRLCYEYKSGEHCFTLYASTHNQ</sequence>
<dbReference type="Pfam" id="PF02518">
    <property type="entry name" value="HATPase_c"/>
    <property type="match status" value="1"/>
</dbReference>
<dbReference type="SMART" id="SM00388">
    <property type="entry name" value="HisKA"/>
    <property type="match status" value="1"/>
</dbReference>
<organism evidence="10 11">
    <name type="scientific">Phocaeicola vulgatus str. 3975 RP4</name>
    <dbReference type="NCBI Taxonomy" id="1339352"/>
    <lineage>
        <taxon>Bacteria</taxon>
        <taxon>Pseudomonadati</taxon>
        <taxon>Bacteroidota</taxon>
        <taxon>Bacteroidia</taxon>
        <taxon>Bacteroidales</taxon>
        <taxon>Bacteroidaceae</taxon>
        <taxon>Phocaeicola</taxon>
    </lineage>
</organism>
<evidence type="ECO:0000256" key="2">
    <source>
        <dbReference type="ARBA" id="ARBA00012438"/>
    </source>
</evidence>
<dbReference type="Pfam" id="PF00512">
    <property type="entry name" value="HisKA"/>
    <property type="match status" value="1"/>
</dbReference>
<evidence type="ECO:0000256" key="1">
    <source>
        <dbReference type="ARBA" id="ARBA00000085"/>
    </source>
</evidence>
<dbReference type="InterPro" id="IPR036890">
    <property type="entry name" value="HATPase_C_sf"/>
</dbReference>
<dbReference type="CDD" id="cd00082">
    <property type="entry name" value="HisKA"/>
    <property type="match status" value="1"/>
</dbReference>
<feature type="domain" description="Histidine kinase" evidence="9">
    <location>
        <begin position="222"/>
        <end position="427"/>
    </location>
</feature>
<keyword evidence="6 10" id="KW-0418">Kinase</keyword>
<name>A0A069SQN2_PHOVU</name>
<reference evidence="10 11" key="1">
    <citation type="submission" date="2014-04" db="EMBL/GenBank/DDBJ databases">
        <authorList>
            <person name="Sears C."/>
            <person name="Carroll K."/>
            <person name="Sack B.R."/>
            <person name="Qadri F."/>
            <person name="Myers L.L."/>
            <person name="Chung G.-T."/>
            <person name="Escheverria P."/>
            <person name="Fraser C.M."/>
            <person name="Sadzewicz L."/>
            <person name="Shefchek K.A."/>
            <person name="Tallon L."/>
            <person name="Das S.P."/>
            <person name="Daugherty S."/>
            <person name="Mongodin E.F."/>
        </authorList>
    </citation>
    <scope>NUCLEOTIDE SEQUENCE [LARGE SCALE GENOMIC DNA]</scope>
    <source>
        <strain evidence="10 11">3975 RP4</strain>
    </source>
</reference>
<feature type="transmembrane region" description="Helical" evidence="8">
    <location>
        <begin position="137"/>
        <end position="161"/>
    </location>
</feature>
<keyword evidence="8" id="KW-0472">Membrane</keyword>
<keyword evidence="4" id="KW-0808">Transferase</keyword>
<dbReference type="EMBL" id="JNHM01000028">
    <property type="protein sequence ID" value="KDS53902.1"/>
    <property type="molecule type" value="Genomic_DNA"/>
</dbReference>
<dbReference type="SUPFAM" id="SSF47384">
    <property type="entry name" value="Homodimeric domain of signal transducing histidine kinase"/>
    <property type="match status" value="1"/>
</dbReference>
<dbReference type="Proteomes" id="UP000027661">
    <property type="component" value="Unassembled WGS sequence"/>
</dbReference>
<gene>
    <name evidence="10" type="ORF">M099_2327</name>
</gene>
<dbReference type="SUPFAM" id="SSF55874">
    <property type="entry name" value="ATPase domain of HSP90 chaperone/DNA topoisomerase II/histidine kinase"/>
    <property type="match status" value="1"/>
</dbReference>
<keyword evidence="5 8" id="KW-0812">Transmembrane</keyword>
<accession>A0A069SQN2</accession>
<dbReference type="InterPro" id="IPR036097">
    <property type="entry name" value="HisK_dim/P_sf"/>
</dbReference>
<evidence type="ECO:0000313" key="10">
    <source>
        <dbReference type="EMBL" id="KDS53902.1"/>
    </source>
</evidence>
<keyword evidence="3" id="KW-0597">Phosphoprotein</keyword>
<dbReference type="Gene3D" id="1.10.287.130">
    <property type="match status" value="1"/>
</dbReference>
<evidence type="ECO:0000256" key="8">
    <source>
        <dbReference type="SAM" id="Phobius"/>
    </source>
</evidence>
<proteinExistence type="predicted"/>
<keyword evidence="7 8" id="KW-1133">Transmembrane helix</keyword>
<evidence type="ECO:0000256" key="5">
    <source>
        <dbReference type="ARBA" id="ARBA00022692"/>
    </source>
</evidence>
<dbReference type="InterPro" id="IPR005467">
    <property type="entry name" value="His_kinase_dom"/>
</dbReference>
<dbReference type="Gene3D" id="3.30.565.10">
    <property type="entry name" value="Histidine kinase-like ATPase, C-terminal domain"/>
    <property type="match status" value="1"/>
</dbReference>
<evidence type="ECO:0000256" key="4">
    <source>
        <dbReference type="ARBA" id="ARBA00022679"/>
    </source>
</evidence>
<dbReference type="EC" id="2.7.13.3" evidence="2"/>